<accession>A0ABV0QR10</accession>
<sequence length="124" mass="13279">MGAEEVANGGAHRPHSGVQNSNGAMVCFITRSLSLISLSLSSFLPSTAEEIGMQNCDVPLMMNGPRGLRCPGAHLMVAGEAADSYVNLSTVSGLICRRCTFSLENVLLWAKRVLAHYKIGSKHY</sequence>
<name>A0ABV0QR10_9TELE</name>
<evidence type="ECO:0000313" key="1">
    <source>
        <dbReference type="EMBL" id="MEQ2198260.1"/>
    </source>
</evidence>
<proteinExistence type="predicted"/>
<dbReference type="Proteomes" id="UP001434883">
    <property type="component" value="Unassembled WGS sequence"/>
</dbReference>
<keyword evidence="2" id="KW-1185">Reference proteome</keyword>
<comment type="caution">
    <text evidence="1">The sequence shown here is derived from an EMBL/GenBank/DDBJ whole genome shotgun (WGS) entry which is preliminary data.</text>
</comment>
<evidence type="ECO:0000313" key="2">
    <source>
        <dbReference type="Proteomes" id="UP001434883"/>
    </source>
</evidence>
<dbReference type="EMBL" id="JAHRIN010019054">
    <property type="protein sequence ID" value="MEQ2198260.1"/>
    <property type="molecule type" value="Genomic_DNA"/>
</dbReference>
<protein>
    <submittedName>
        <fullName evidence="1">Uncharacterized protein</fullName>
    </submittedName>
</protein>
<gene>
    <name evidence="1" type="ORF">XENOCAPTIV_010218</name>
</gene>
<reference evidence="1 2" key="1">
    <citation type="submission" date="2021-06" db="EMBL/GenBank/DDBJ databases">
        <authorList>
            <person name="Palmer J.M."/>
        </authorList>
    </citation>
    <scope>NUCLEOTIDE SEQUENCE [LARGE SCALE GENOMIC DNA]</scope>
    <source>
        <strain evidence="1 2">XC_2019</strain>
        <tissue evidence="1">Muscle</tissue>
    </source>
</reference>
<organism evidence="1 2">
    <name type="scientific">Xenoophorus captivus</name>
    <dbReference type="NCBI Taxonomy" id="1517983"/>
    <lineage>
        <taxon>Eukaryota</taxon>
        <taxon>Metazoa</taxon>
        <taxon>Chordata</taxon>
        <taxon>Craniata</taxon>
        <taxon>Vertebrata</taxon>
        <taxon>Euteleostomi</taxon>
        <taxon>Actinopterygii</taxon>
        <taxon>Neopterygii</taxon>
        <taxon>Teleostei</taxon>
        <taxon>Neoteleostei</taxon>
        <taxon>Acanthomorphata</taxon>
        <taxon>Ovalentaria</taxon>
        <taxon>Atherinomorphae</taxon>
        <taxon>Cyprinodontiformes</taxon>
        <taxon>Goodeidae</taxon>
        <taxon>Xenoophorus</taxon>
    </lineage>
</organism>